<evidence type="ECO:0000313" key="2">
    <source>
        <dbReference type="Proteomes" id="UP001177670"/>
    </source>
</evidence>
<evidence type="ECO:0000313" key="1">
    <source>
        <dbReference type="EMBL" id="KAK1136200.1"/>
    </source>
</evidence>
<proteinExistence type="predicted"/>
<protein>
    <submittedName>
        <fullName evidence="1">Uncharacterized protein</fullName>
    </submittedName>
</protein>
<organism evidence="1 2">
    <name type="scientific">Melipona bicolor</name>
    <dbReference type="NCBI Taxonomy" id="60889"/>
    <lineage>
        <taxon>Eukaryota</taxon>
        <taxon>Metazoa</taxon>
        <taxon>Ecdysozoa</taxon>
        <taxon>Arthropoda</taxon>
        <taxon>Hexapoda</taxon>
        <taxon>Insecta</taxon>
        <taxon>Pterygota</taxon>
        <taxon>Neoptera</taxon>
        <taxon>Endopterygota</taxon>
        <taxon>Hymenoptera</taxon>
        <taxon>Apocrita</taxon>
        <taxon>Aculeata</taxon>
        <taxon>Apoidea</taxon>
        <taxon>Anthophila</taxon>
        <taxon>Apidae</taxon>
        <taxon>Melipona</taxon>
    </lineage>
</organism>
<accession>A0AA40GED9</accession>
<dbReference type="AlphaFoldDB" id="A0AA40GED9"/>
<dbReference type="EMBL" id="JAHYIQ010000001">
    <property type="protein sequence ID" value="KAK1136200.1"/>
    <property type="molecule type" value="Genomic_DNA"/>
</dbReference>
<gene>
    <name evidence="1" type="ORF">K0M31_000765</name>
</gene>
<sequence length="232" mass="26063">MSQIPAAGRGCSSKRVVRLFASIIADDRDDRSDLSSSTASVEKIVFCYAKRWVGVQYTFEITFCNDGGNKKKKKKKIGKRREWEFVGGIAASSGTGDVSRITPVTAKFKERSKEGRRTLRCHTSNGSIFLTFDQCESPTALFRIDGSVIGSLRVLQDSQQGARNLFTFKDFLFWYVGLTRTFELTRKEFLIRSLFLSFLSNLTSSIGVPPQRGNHGEFYLSLSFLSTEARSE</sequence>
<reference evidence="1" key="1">
    <citation type="submission" date="2021-10" db="EMBL/GenBank/DDBJ databases">
        <title>Melipona bicolor Genome sequencing and assembly.</title>
        <authorList>
            <person name="Araujo N.S."/>
            <person name="Arias M.C."/>
        </authorList>
    </citation>
    <scope>NUCLEOTIDE SEQUENCE</scope>
    <source>
        <strain evidence="1">USP_2M_L1-L4_2017</strain>
        <tissue evidence="1">Whole body</tissue>
    </source>
</reference>
<name>A0AA40GED9_9HYME</name>
<dbReference type="Proteomes" id="UP001177670">
    <property type="component" value="Unassembled WGS sequence"/>
</dbReference>
<keyword evidence="2" id="KW-1185">Reference proteome</keyword>
<comment type="caution">
    <text evidence="1">The sequence shown here is derived from an EMBL/GenBank/DDBJ whole genome shotgun (WGS) entry which is preliminary data.</text>
</comment>